<organism evidence="8 9">
    <name type="scientific">Paroceanicella profunda</name>
    <dbReference type="NCBI Taxonomy" id="2579971"/>
    <lineage>
        <taxon>Bacteria</taxon>
        <taxon>Pseudomonadati</taxon>
        <taxon>Pseudomonadota</taxon>
        <taxon>Alphaproteobacteria</taxon>
        <taxon>Rhodobacterales</taxon>
        <taxon>Paracoccaceae</taxon>
        <taxon>Paroceanicella</taxon>
    </lineage>
</organism>
<comment type="subunit">
    <text evidence="7">Homodimer.</text>
</comment>
<evidence type="ECO:0000313" key="9">
    <source>
        <dbReference type="Proteomes" id="UP000305888"/>
    </source>
</evidence>
<sequence>MPLNITRHDLQGVLTVTPVRHADARGFFSETWNAAQFAAHGIRTDFVQDNQSLSRDAGVLRGLHYQAPPAAQAKLVRVLRGAVLDVVVDIRRGSPTFGQHVKVELSAANWAQIYVPEGFAHGLLSLEPDTEVLYKVSAHYAPAQDAGIAWDDPALGIDWGWPAERLILSEKDRHHPRLADITSPFVFDPEPVG</sequence>
<dbReference type="InterPro" id="IPR014710">
    <property type="entry name" value="RmlC-like_jellyroll"/>
</dbReference>
<dbReference type="GO" id="GO:0000271">
    <property type="term" value="P:polysaccharide biosynthetic process"/>
    <property type="evidence" value="ECO:0007669"/>
    <property type="project" value="TreeGrafter"/>
</dbReference>
<feature type="site" description="Participates in a stacking interaction with the thymidine ring of dTDP-4-oxo-6-deoxyglucose" evidence="6">
    <location>
        <position position="140"/>
    </location>
</feature>
<dbReference type="InterPro" id="IPR011051">
    <property type="entry name" value="RmlC_Cupin_sf"/>
</dbReference>
<dbReference type="AlphaFoldDB" id="A0A5B8FGN9"/>
<protein>
    <recommendedName>
        <fullName evidence="4 7">dTDP-4-dehydrorhamnose 3,5-epimerase</fullName>
        <ecNumber evidence="3 7">5.1.3.13</ecNumber>
    </recommendedName>
    <alternativeName>
        <fullName evidence="7">Thymidine diphospho-4-keto-rhamnose 3,5-epimerase</fullName>
    </alternativeName>
</protein>
<dbReference type="Proteomes" id="UP000305888">
    <property type="component" value="Chromosome"/>
</dbReference>
<dbReference type="PANTHER" id="PTHR21047:SF2">
    <property type="entry name" value="THYMIDINE DIPHOSPHO-4-KETO-RHAMNOSE 3,5-EPIMERASE"/>
    <property type="match status" value="1"/>
</dbReference>
<dbReference type="EC" id="5.1.3.13" evidence="3 7"/>
<gene>
    <name evidence="8" type="primary">rfbC</name>
    <name evidence="8" type="ORF">FDP22_05145</name>
</gene>
<dbReference type="OrthoDB" id="9800680at2"/>
<dbReference type="RefSeq" id="WP_138575615.1">
    <property type="nucleotide sequence ID" value="NZ_CP040818.1"/>
</dbReference>
<evidence type="ECO:0000256" key="1">
    <source>
        <dbReference type="ARBA" id="ARBA00001298"/>
    </source>
</evidence>
<dbReference type="GO" id="GO:0019305">
    <property type="term" value="P:dTDP-rhamnose biosynthetic process"/>
    <property type="evidence" value="ECO:0007669"/>
    <property type="project" value="UniProtKB-UniRule"/>
</dbReference>
<proteinExistence type="inferred from homology"/>
<dbReference type="SUPFAM" id="SSF51182">
    <property type="entry name" value="RmlC-like cupins"/>
    <property type="match status" value="1"/>
</dbReference>
<dbReference type="PANTHER" id="PTHR21047">
    <property type="entry name" value="DTDP-6-DEOXY-D-GLUCOSE-3,5 EPIMERASE"/>
    <property type="match status" value="1"/>
</dbReference>
<feature type="active site" description="Proton acceptor" evidence="5">
    <location>
        <position position="64"/>
    </location>
</feature>
<reference evidence="8 9" key="1">
    <citation type="submission" date="2019-06" db="EMBL/GenBank/DDBJ databases">
        <title>Genome sequence of Rhodobacteraceae bacterium D4M1.</title>
        <authorList>
            <person name="Cao J."/>
        </authorList>
    </citation>
    <scope>NUCLEOTIDE SEQUENCE [LARGE SCALE GENOMIC DNA]</scope>
    <source>
        <strain evidence="8 9">D4M1</strain>
    </source>
</reference>
<comment type="pathway">
    <text evidence="7">Carbohydrate biosynthesis; dTDP-L-rhamnose biosynthesis.</text>
</comment>
<feature type="active site" description="Proton donor" evidence="5">
    <location>
        <position position="134"/>
    </location>
</feature>
<dbReference type="GO" id="GO:0008830">
    <property type="term" value="F:dTDP-4-dehydrorhamnose 3,5-epimerase activity"/>
    <property type="evidence" value="ECO:0007669"/>
    <property type="project" value="UniProtKB-UniRule"/>
</dbReference>
<evidence type="ECO:0000256" key="5">
    <source>
        <dbReference type="PIRSR" id="PIRSR600888-1"/>
    </source>
</evidence>
<name>A0A5B8FGN9_9RHOB</name>
<evidence type="ECO:0000313" key="8">
    <source>
        <dbReference type="EMBL" id="QDL91217.1"/>
    </source>
</evidence>
<keyword evidence="9" id="KW-1185">Reference proteome</keyword>
<evidence type="ECO:0000256" key="7">
    <source>
        <dbReference type="RuleBase" id="RU364069"/>
    </source>
</evidence>
<comment type="similarity">
    <text evidence="7">Belongs to the dTDP-4-dehydrorhamnose 3,5-epimerase family.</text>
</comment>
<comment type="catalytic activity">
    <reaction evidence="1 7">
        <text>dTDP-4-dehydro-6-deoxy-alpha-D-glucose = dTDP-4-dehydro-beta-L-rhamnose</text>
        <dbReference type="Rhea" id="RHEA:16969"/>
        <dbReference type="ChEBI" id="CHEBI:57649"/>
        <dbReference type="ChEBI" id="CHEBI:62830"/>
        <dbReference type="EC" id="5.1.3.13"/>
    </reaction>
</comment>
<dbReference type="Pfam" id="PF00908">
    <property type="entry name" value="dTDP_sugar_isom"/>
    <property type="match status" value="1"/>
</dbReference>
<comment type="function">
    <text evidence="2 7">Catalyzes the epimerization of the C3' and C5'positions of dTDP-6-deoxy-D-xylo-4-hexulose, forming dTDP-6-deoxy-L-lyxo-4-hexulose.</text>
</comment>
<evidence type="ECO:0000256" key="4">
    <source>
        <dbReference type="ARBA" id="ARBA00019595"/>
    </source>
</evidence>
<dbReference type="GO" id="GO:0005829">
    <property type="term" value="C:cytosol"/>
    <property type="evidence" value="ECO:0007669"/>
    <property type="project" value="TreeGrafter"/>
</dbReference>
<dbReference type="NCBIfam" id="TIGR01221">
    <property type="entry name" value="rmlC"/>
    <property type="match status" value="1"/>
</dbReference>
<dbReference type="InterPro" id="IPR000888">
    <property type="entry name" value="RmlC-like"/>
</dbReference>
<evidence type="ECO:0000256" key="6">
    <source>
        <dbReference type="PIRSR" id="PIRSR600888-3"/>
    </source>
</evidence>
<dbReference type="CDD" id="cd00438">
    <property type="entry name" value="cupin_RmlC"/>
    <property type="match status" value="1"/>
</dbReference>
<keyword evidence="7 8" id="KW-0413">Isomerase</keyword>
<dbReference type="EMBL" id="CP040818">
    <property type="protein sequence ID" value="QDL91217.1"/>
    <property type="molecule type" value="Genomic_DNA"/>
</dbReference>
<dbReference type="Gene3D" id="2.60.120.10">
    <property type="entry name" value="Jelly Rolls"/>
    <property type="match status" value="1"/>
</dbReference>
<evidence type="ECO:0000256" key="2">
    <source>
        <dbReference type="ARBA" id="ARBA00001997"/>
    </source>
</evidence>
<dbReference type="KEGG" id="ppru:FDP22_05145"/>
<dbReference type="UniPathway" id="UPA00124"/>
<evidence type="ECO:0000256" key="3">
    <source>
        <dbReference type="ARBA" id="ARBA00012098"/>
    </source>
</evidence>
<accession>A0A5B8FGN9</accession>